<evidence type="ECO:0000313" key="1">
    <source>
        <dbReference type="EMBL" id="PWN50023.1"/>
    </source>
</evidence>
<name>A0ACD0NW29_9BASI</name>
<organism evidence="1 2">
    <name type="scientific">Violaceomyces palustris</name>
    <dbReference type="NCBI Taxonomy" id="1673888"/>
    <lineage>
        <taxon>Eukaryota</taxon>
        <taxon>Fungi</taxon>
        <taxon>Dikarya</taxon>
        <taxon>Basidiomycota</taxon>
        <taxon>Ustilaginomycotina</taxon>
        <taxon>Ustilaginomycetes</taxon>
        <taxon>Violaceomycetales</taxon>
        <taxon>Violaceomycetaceae</taxon>
        <taxon>Violaceomyces</taxon>
    </lineage>
</organism>
<dbReference type="Proteomes" id="UP000245626">
    <property type="component" value="Unassembled WGS sequence"/>
</dbReference>
<gene>
    <name evidence="1" type="ORF">IE53DRAFT_387700</name>
</gene>
<keyword evidence="2" id="KW-1185">Reference proteome</keyword>
<sequence>MAPKPILLPFHKEHRVLTGKVTSNTSPPLAFFRRKKALLFCLLSPILLLSLIYNGLVPSIHLSNSFSFSTGRESLSPHQSPPSKNLDPIHAPSAHISGLTGVVPVGYPIDPMEPAADGMIHNSLLDGLNKEGTKALSDLKAQMDSSPSSSVKSPLNHKDPLGVQPVSTITKSSLLLLHALQMPGYRVGRDWREVYLDQGGKKKNAKFERLVDEVGLTFGTNQGKGLGRRAWIKTSVLLELYRRSESKWVSLLRSRTGLTVFSKSYCPYSKATKNLLDNLGARYSVYEVDLRPDAEYLQPLLAELTGHKTFPNVLIQERTLGGNDNIQALNSQKTLKGMLKGIGAL</sequence>
<evidence type="ECO:0000313" key="2">
    <source>
        <dbReference type="Proteomes" id="UP000245626"/>
    </source>
</evidence>
<dbReference type="EMBL" id="KZ819978">
    <property type="protein sequence ID" value="PWN50023.1"/>
    <property type="molecule type" value="Genomic_DNA"/>
</dbReference>
<reference evidence="1 2" key="1">
    <citation type="journal article" date="2018" name="Mol. Biol. Evol.">
        <title>Broad Genomic Sampling Reveals a Smut Pathogenic Ancestry of the Fungal Clade Ustilaginomycotina.</title>
        <authorList>
            <person name="Kijpornyongpan T."/>
            <person name="Mondo S.J."/>
            <person name="Barry K."/>
            <person name="Sandor L."/>
            <person name="Lee J."/>
            <person name="Lipzen A."/>
            <person name="Pangilinan J."/>
            <person name="LaButti K."/>
            <person name="Hainaut M."/>
            <person name="Henrissat B."/>
            <person name="Grigoriev I.V."/>
            <person name="Spatafora J.W."/>
            <person name="Aime M.C."/>
        </authorList>
    </citation>
    <scope>NUCLEOTIDE SEQUENCE [LARGE SCALE GENOMIC DNA]</scope>
    <source>
        <strain evidence="1 2">SA 807</strain>
    </source>
</reference>
<protein>
    <submittedName>
        <fullName evidence="1">Uncharacterized protein</fullName>
    </submittedName>
</protein>
<proteinExistence type="predicted"/>
<accession>A0ACD0NW29</accession>